<dbReference type="InterPro" id="IPR013830">
    <property type="entry name" value="SGNH_hydro"/>
</dbReference>
<gene>
    <name evidence="3" type="ORF">MCYG_08286</name>
</gene>
<dbReference type="Proteomes" id="UP000002035">
    <property type="component" value="Unassembled WGS sequence"/>
</dbReference>
<evidence type="ECO:0000256" key="1">
    <source>
        <dbReference type="SAM" id="SignalP"/>
    </source>
</evidence>
<dbReference type="InterPro" id="IPR037460">
    <property type="entry name" value="SEST-like"/>
</dbReference>
<evidence type="ECO:0000313" key="4">
    <source>
        <dbReference type="Proteomes" id="UP000002035"/>
    </source>
</evidence>
<proteinExistence type="predicted"/>
<sequence>MLALLRRCLLISWLASLVSTALAEEGNESPSELQINHYAALGDSYAAGVGAGPQVDDGCWLFADGYPGLLNRSNLLPGDHGFQLLACSGVRMLDRDTYLNRAERKKHKSVSEYIDRVENASVATLSIGGNDVGFFNLLNACIYNFYGPFSGSCEETLEFAEAVIASDEFTAGYNTMLDQLLQKGDSPSFRVLATGYSAFFDDALTDDCNEYTLSYWPGWWHQQLTVDIRKRMNKMCTELNAKIGQIIDARPDNRVIWVDWAPRFKEHRFCQPGKPPVDGENTWFFDVEFREFIPTDEVDIETCEHESSLSGDWGERALCGMAIVQAKFPNATIRGVGDRVDVKGGRRPFAPSTARLFHPTALGHRAIMDEIRRVWPY</sequence>
<dbReference type="SUPFAM" id="SSF52266">
    <property type="entry name" value="SGNH hydrolase"/>
    <property type="match status" value="1"/>
</dbReference>
<dbReference type="HOGENOM" id="CLU_060769_0_0_1"/>
<dbReference type="eggNOG" id="ENOG502SPMP">
    <property type="taxonomic scope" value="Eukaryota"/>
</dbReference>
<keyword evidence="1" id="KW-0732">Signal</keyword>
<accession>C5G014</accession>
<name>C5G014_ARTOC</name>
<protein>
    <submittedName>
        <fullName evidence="3">Esterase family protein</fullName>
    </submittedName>
</protein>
<dbReference type="RefSeq" id="XP_002843203.1">
    <property type="nucleotide sequence ID" value="XM_002843157.1"/>
</dbReference>
<dbReference type="PANTHER" id="PTHR37981:SF1">
    <property type="entry name" value="SGNH HYDROLASE-TYPE ESTERASE DOMAIN-CONTAINING PROTEIN"/>
    <property type="match status" value="1"/>
</dbReference>
<dbReference type="OrthoDB" id="1896086at2759"/>
<organism evidence="3 4">
    <name type="scientific">Arthroderma otae (strain ATCC MYA-4605 / CBS 113480)</name>
    <name type="common">Microsporum canis</name>
    <dbReference type="NCBI Taxonomy" id="554155"/>
    <lineage>
        <taxon>Eukaryota</taxon>
        <taxon>Fungi</taxon>
        <taxon>Dikarya</taxon>
        <taxon>Ascomycota</taxon>
        <taxon>Pezizomycotina</taxon>
        <taxon>Eurotiomycetes</taxon>
        <taxon>Eurotiomycetidae</taxon>
        <taxon>Onygenales</taxon>
        <taxon>Arthrodermataceae</taxon>
        <taxon>Microsporum</taxon>
    </lineage>
</organism>
<reference evidence="4" key="1">
    <citation type="journal article" date="2012" name="MBio">
        <title>Comparative genome analysis of Trichophyton rubrum and related dermatophytes reveals candidate genes involved in infection.</title>
        <authorList>
            <person name="Martinez D.A."/>
            <person name="Oliver B.G."/>
            <person name="Graeser Y."/>
            <person name="Goldberg J.M."/>
            <person name="Li W."/>
            <person name="Martinez-Rossi N.M."/>
            <person name="Monod M."/>
            <person name="Shelest E."/>
            <person name="Barton R.C."/>
            <person name="Birch E."/>
            <person name="Brakhage A.A."/>
            <person name="Chen Z."/>
            <person name="Gurr S.J."/>
            <person name="Heiman D."/>
            <person name="Heitman J."/>
            <person name="Kosti I."/>
            <person name="Rossi A."/>
            <person name="Saif S."/>
            <person name="Samalova M."/>
            <person name="Saunders C.W."/>
            <person name="Shea T."/>
            <person name="Summerbell R.C."/>
            <person name="Xu J."/>
            <person name="Young S."/>
            <person name="Zeng Q."/>
            <person name="Birren B.W."/>
            <person name="Cuomo C.A."/>
            <person name="White T.C."/>
        </authorList>
    </citation>
    <scope>NUCLEOTIDE SEQUENCE [LARGE SCALE GENOMIC DNA]</scope>
    <source>
        <strain evidence="4">ATCC MYA-4605 / CBS 113480</strain>
    </source>
</reference>
<dbReference type="Gene3D" id="3.40.50.1110">
    <property type="entry name" value="SGNH hydrolase"/>
    <property type="match status" value="1"/>
</dbReference>
<evidence type="ECO:0000313" key="3">
    <source>
        <dbReference type="EMBL" id="EEQ35467.1"/>
    </source>
</evidence>
<dbReference type="EMBL" id="DS995708">
    <property type="protein sequence ID" value="EEQ35467.1"/>
    <property type="molecule type" value="Genomic_DNA"/>
</dbReference>
<feature type="chain" id="PRO_5002951736" evidence="1">
    <location>
        <begin position="24"/>
        <end position="377"/>
    </location>
</feature>
<feature type="domain" description="SGNH hydrolase-type esterase" evidence="2">
    <location>
        <begin position="40"/>
        <end position="267"/>
    </location>
</feature>
<dbReference type="OMA" id="IETCEHE"/>
<dbReference type="InterPro" id="IPR036514">
    <property type="entry name" value="SGNH_hydro_sf"/>
</dbReference>
<dbReference type="STRING" id="554155.C5G014"/>
<dbReference type="CDD" id="cd01823">
    <property type="entry name" value="SEST_like"/>
    <property type="match status" value="1"/>
</dbReference>
<dbReference type="VEuPathDB" id="FungiDB:MCYG_08286"/>
<dbReference type="GeneID" id="9226256"/>
<feature type="signal peptide" evidence="1">
    <location>
        <begin position="1"/>
        <end position="23"/>
    </location>
</feature>
<dbReference type="GO" id="GO:0016788">
    <property type="term" value="F:hydrolase activity, acting on ester bonds"/>
    <property type="evidence" value="ECO:0007669"/>
    <property type="project" value="InterPro"/>
</dbReference>
<dbReference type="AlphaFoldDB" id="C5G014"/>
<dbReference type="PANTHER" id="PTHR37981">
    <property type="entry name" value="LIPASE 2"/>
    <property type="match status" value="1"/>
</dbReference>
<dbReference type="GO" id="GO:0006629">
    <property type="term" value="P:lipid metabolic process"/>
    <property type="evidence" value="ECO:0007669"/>
    <property type="project" value="TreeGrafter"/>
</dbReference>
<evidence type="ECO:0000259" key="2">
    <source>
        <dbReference type="Pfam" id="PF13472"/>
    </source>
</evidence>
<dbReference type="Pfam" id="PF13472">
    <property type="entry name" value="Lipase_GDSL_2"/>
    <property type="match status" value="1"/>
</dbReference>
<keyword evidence="4" id="KW-1185">Reference proteome</keyword>